<dbReference type="SUPFAM" id="SSF47459">
    <property type="entry name" value="HLH, helix-loop-helix DNA-binding domain"/>
    <property type="match status" value="1"/>
</dbReference>
<dbReference type="SMART" id="SM00353">
    <property type="entry name" value="HLH"/>
    <property type="match status" value="1"/>
</dbReference>
<evidence type="ECO:0000313" key="3">
    <source>
        <dbReference type="EMBL" id="GFR50495.1"/>
    </source>
</evidence>
<evidence type="ECO:0000256" key="1">
    <source>
        <dbReference type="SAM" id="MobiDB-lite"/>
    </source>
</evidence>
<dbReference type="GO" id="GO:0006351">
    <property type="term" value="P:DNA-templated transcription"/>
    <property type="evidence" value="ECO:0007669"/>
    <property type="project" value="InterPro"/>
</dbReference>
<feature type="region of interest" description="Disordered" evidence="1">
    <location>
        <begin position="376"/>
        <end position="395"/>
    </location>
</feature>
<reference evidence="3 4" key="1">
    <citation type="journal article" date="2021" name="Sci. Rep.">
        <title>Genome sequencing of the multicellular alga Astrephomene provides insights into convergent evolution of germ-soma differentiation.</title>
        <authorList>
            <person name="Yamashita S."/>
            <person name="Yamamoto K."/>
            <person name="Matsuzaki R."/>
            <person name="Suzuki S."/>
            <person name="Yamaguchi H."/>
            <person name="Hirooka S."/>
            <person name="Minakuchi Y."/>
            <person name="Miyagishima S."/>
            <person name="Kawachi M."/>
            <person name="Toyoda A."/>
            <person name="Nozaki H."/>
        </authorList>
    </citation>
    <scope>NUCLEOTIDE SEQUENCE [LARGE SCALE GENOMIC DNA]</scope>
    <source>
        <strain evidence="3 4">NIES-4017</strain>
    </source>
</reference>
<name>A0AAD3HS10_9CHLO</name>
<feature type="compositionally biased region" description="Polar residues" evidence="1">
    <location>
        <begin position="208"/>
        <end position="245"/>
    </location>
</feature>
<feature type="compositionally biased region" description="Low complexity" evidence="1">
    <location>
        <begin position="298"/>
        <end position="338"/>
    </location>
</feature>
<dbReference type="GO" id="GO:0046983">
    <property type="term" value="F:protein dimerization activity"/>
    <property type="evidence" value="ECO:0007669"/>
    <property type="project" value="InterPro"/>
</dbReference>
<dbReference type="EMBL" id="BMAR01000038">
    <property type="protein sequence ID" value="GFR50495.1"/>
    <property type="molecule type" value="Genomic_DNA"/>
</dbReference>
<sequence length="542" mass="57023">MQPADRLSSRQQQLGLLVGRTQPDVLEAARVAALLNGQSGTFNFQSGLASGGLHSLGPAPAGLNLALSSLPQTQSAPQPAQLALPDLALLSQLPHALFPQQYSSGERDQLGGLRNVGKTRSSDSRSSSAYASRHQAAEQRRRTRINERLELLRKLVPHAERANTACFLEEVIKYIELLKRRQYELEKALETATGKPISSSLTLQGIQSANNADQAQDSQVPSPRQPTLSSGQGVTSILPRQTSSDTAPRSPSAPPPPALSTQQATTAQQQQQAQSQPPPPSSAAAAAAAPPQEPPQPSQLQHLPQLQLAQPTASSQLGQLQLPSSSSSNTQQLQLQQQQQSLLFPHGATLSLAGGPLSLNPNVNALSLAQLTAGLQGHHHHHGTPLHLHPHHGSHHLSAHHHHVAQQLSELQTMHAMHSLQQQSRAAAASAGAGHPPAFHPTNNKAFLHFNEDLFGAMKPELVSARGLQAAASAGGVTFAGAGAGAASATPSTSLQLTTLGQLPVDSSTLAQVEATRKTLSASPVSSEESGVPLKKRKVLML</sequence>
<dbReference type="InterPro" id="IPR036638">
    <property type="entry name" value="HLH_DNA-bd_sf"/>
</dbReference>
<dbReference type="Gene3D" id="4.10.280.10">
    <property type="entry name" value="Helix-loop-helix DNA-binding domain"/>
    <property type="match status" value="1"/>
</dbReference>
<dbReference type="PROSITE" id="PS50888">
    <property type="entry name" value="BHLH"/>
    <property type="match status" value="1"/>
</dbReference>
<feature type="domain" description="BHLH" evidence="2">
    <location>
        <begin position="129"/>
        <end position="178"/>
    </location>
</feature>
<proteinExistence type="predicted"/>
<dbReference type="GO" id="GO:0003700">
    <property type="term" value="F:DNA-binding transcription factor activity"/>
    <property type="evidence" value="ECO:0007669"/>
    <property type="project" value="InterPro"/>
</dbReference>
<feature type="region of interest" description="Disordered" evidence="1">
    <location>
        <begin position="103"/>
        <end position="142"/>
    </location>
</feature>
<feature type="compositionally biased region" description="Low complexity" evidence="1">
    <location>
        <begin position="259"/>
        <end position="275"/>
    </location>
</feature>
<keyword evidence="4" id="KW-1185">Reference proteome</keyword>
<comment type="caution">
    <text evidence="3">The sequence shown here is derived from an EMBL/GenBank/DDBJ whole genome shotgun (WGS) entry which is preliminary data.</text>
</comment>
<gene>
    <name evidence="3" type="ORF">Agub_g12760</name>
</gene>
<feature type="region of interest" description="Disordered" evidence="1">
    <location>
        <begin position="208"/>
        <end position="338"/>
    </location>
</feature>
<feature type="compositionally biased region" description="Low complexity" evidence="1">
    <location>
        <begin position="124"/>
        <end position="134"/>
    </location>
</feature>
<evidence type="ECO:0000259" key="2">
    <source>
        <dbReference type="PROSITE" id="PS50888"/>
    </source>
</evidence>
<accession>A0AAD3HS10</accession>
<dbReference type="PANTHER" id="PTHR46412:SF3">
    <property type="entry name" value="TRANSCRIPTION FACTOR BIM1"/>
    <property type="match status" value="1"/>
</dbReference>
<protein>
    <recommendedName>
        <fullName evidence="2">BHLH domain-containing protein</fullName>
    </recommendedName>
</protein>
<dbReference type="PANTHER" id="PTHR46412">
    <property type="entry name" value="BES1-INTERACTING MYC-LIKE PROTEIN"/>
    <property type="match status" value="1"/>
</dbReference>
<dbReference type="Proteomes" id="UP001054857">
    <property type="component" value="Unassembled WGS sequence"/>
</dbReference>
<evidence type="ECO:0000313" key="4">
    <source>
        <dbReference type="Proteomes" id="UP001054857"/>
    </source>
</evidence>
<dbReference type="Pfam" id="PF00010">
    <property type="entry name" value="HLH"/>
    <property type="match status" value="1"/>
</dbReference>
<feature type="compositionally biased region" description="Basic residues" evidence="1">
    <location>
        <begin position="377"/>
        <end position="395"/>
    </location>
</feature>
<dbReference type="InterPro" id="IPR011598">
    <property type="entry name" value="bHLH_dom"/>
</dbReference>
<dbReference type="InterPro" id="IPR044295">
    <property type="entry name" value="BIM1/2/3"/>
</dbReference>
<organism evidence="3 4">
    <name type="scientific">Astrephomene gubernaculifera</name>
    <dbReference type="NCBI Taxonomy" id="47775"/>
    <lineage>
        <taxon>Eukaryota</taxon>
        <taxon>Viridiplantae</taxon>
        <taxon>Chlorophyta</taxon>
        <taxon>core chlorophytes</taxon>
        <taxon>Chlorophyceae</taxon>
        <taxon>CS clade</taxon>
        <taxon>Chlamydomonadales</taxon>
        <taxon>Astrephomenaceae</taxon>
        <taxon>Astrephomene</taxon>
    </lineage>
</organism>
<dbReference type="AlphaFoldDB" id="A0AAD3HS10"/>